<dbReference type="CDD" id="cd07061">
    <property type="entry name" value="HP_HAP_like"/>
    <property type="match status" value="1"/>
</dbReference>
<proteinExistence type="inferred from homology"/>
<dbReference type="PANTHER" id="PTHR11567">
    <property type="entry name" value="ACID PHOSPHATASE-RELATED"/>
    <property type="match status" value="1"/>
</dbReference>
<protein>
    <recommendedName>
        <fullName evidence="5">Acid phosphatase</fullName>
    </recommendedName>
</protein>
<dbReference type="Gene3D" id="3.40.50.1240">
    <property type="entry name" value="Phosphoglycerate mutase-like"/>
    <property type="match status" value="1"/>
</dbReference>
<dbReference type="InterPro" id="IPR029033">
    <property type="entry name" value="His_PPase_superfam"/>
</dbReference>
<comment type="catalytic activity">
    <reaction evidence="1">
        <text>a phosphate monoester + H2O = an alcohol + phosphate</text>
        <dbReference type="Rhea" id="RHEA:15017"/>
        <dbReference type="ChEBI" id="CHEBI:15377"/>
        <dbReference type="ChEBI" id="CHEBI:30879"/>
        <dbReference type="ChEBI" id="CHEBI:43474"/>
        <dbReference type="ChEBI" id="CHEBI:67140"/>
        <dbReference type="EC" id="3.1.3.2"/>
    </reaction>
</comment>
<dbReference type="Pfam" id="PF00328">
    <property type="entry name" value="His_Phos_2"/>
    <property type="match status" value="1"/>
</dbReference>
<keyword evidence="4" id="KW-1185">Reference proteome</keyword>
<name>A0AA36MBJ2_CYLNA</name>
<dbReference type="InterPro" id="IPR050645">
    <property type="entry name" value="Histidine_acid_phosphatase"/>
</dbReference>
<sequence>MRQRRLDTASVLRLAIASREKTLAEMMSLVPLFLFALSSPTISAADDMKLQLVQVIWRHGDRTPTLTHRTDPIKEDDWKLGGEGWGQLTPTGMKQHFNFGKQLRKRYVDSGFLSERYNAKEIYIRATDYNRTVISAMSNLLGMYTYNNTASVKGTDYPDVEGWPDGFIPIAVHTIDHHIDNMLIPHNPCNRMNWLFEMLRNKSDEVKGYINRADVQEVFAYLTEKAGEGIKAYNQSNIWEVRDTLKIEQVHFPERLRNECTWYSDELYTKIAQIADKISLFDNGIFEHGPVIINDLDMGLELRKIRGGPVTNDVNMRMYMKYDCLNRQHEPQCRWIKNLKYHVYSCHDTTIFALLTVLGIESKVVVSGSYPDYASAAFVELYTNAAGEPYFKILYRTSDVEDEIYSVTQFIDGCDKKEYCKLEVFDKYAKGAKPDLDIMEWCEVNPWGSPEDDSSSTNLMHITLAFILIAHLWSLS</sequence>
<reference evidence="3" key="1">
    <citation type="submission" date="2023-07" db="EMBL/GenBank/DDBJ databases">
        <authorList>
            <consortium name="CYATHOMIX"/>
        </authorList>
    </citation>
    <scope>NUCLEOTIDE SEQUENCE</scope>
    <source>
        <strain evidence="3">N/A</strain>
    </source>
</reference>
<dbReference type="AlphaFoldDB" id="A0AA36MBJ2"/>
<organism evidence="3 4">
    <name type="scientific">Cylicocyclus nassatus</name>
    <name type="common">Nematode worm</name>
    <dbReference type="NCBI Taxonomy" id="53992"/>
    <lineage>
        <taxon>Eukaryota</taxon>
        <taxon>Metazoa</taxon>
        <taxon>Ecdysozoa</taxon>
        <taxon>Nematoda</taxon>
        <taxon>Chromadorea</taxon>
        <taxon>Rhabditida</taxon>
        <taxon>Rhabditina</taxon>
        <taxon>Rhabditomorpha</taxon>
        <taxon>Strongyloidea</taxon>
        <taxon>Strongylidae</taxon>
        <taxon>Cylicocyclus</taxon>
    </lineage>
</organism>
<evidence type="ECO:0000313" key="3">
    <source>
        <dbReference type="EMBL" id="CAJ0605961.1"/>
    </source>
</evidence>
<evidence type="ECO:0000256" key="2">
    <source>
        <dbReference type="ARBA" id="ARBA00005375"/>
    </source>
</evidence>
<comment type="similarity">
    <text evidence="2">Belongs to the histidine acid phosphatase family.</text>
</comment>
<dbReference type="SUPFAM" id="SSF53254">
    <property type="entry name" value="Phosphoglycerate mutase-like"/>
    <property type="match status" value="1"/>
</dbReference>
<dbReference type="GO" id="GO:0003993">
    <property type="term" value="F:acid phosphatase activity"/>
    <property type="evidence" value="ECO:0007669"/>
    <property type="project" value="UniProtKB-EC"/>
</dbReference>
<dbReference type="InterPro" id="IPR033379">
    <property type="entry name" value="Acid_Pase_AS"/>
</dbReference>
<dbReference type="Proteomes" id="UP001176961">
    <property type="component" value="Unassembled WGS sequence"/>
</dbReference>
<evidence type="ECO:0008006" key="5">
    <source>
        <dbReference type="Google" id="ProtNLM"/>
    </source>
</evidence>
<dbReference type="PROSITE" id="PS00616">
    <property type="entry name" value="HIS_ACID_PHOSPHAT_1"/>
    <property type="match status" value="1"/>
</dbReference>
<dbReference type="PANTHER" id="PTHR11567:SF206">
    <property type="entry name" value="HISTIDINE ACID PHOSPHATASE-RELATED"/>
    <property type="match status" value="1"/>
</dbReference>
<evidence type="ECO:0000313" key="4">
    <source>
        <dbReference type="Proteomes" id="UP001176961"/>
    </source>
</evidence>
<comment type="caution">
    <text evidence="3">The sequence shown here is derived from an EMBL/GenBank/DDBJ whole genome shotgun (WGS) entry which is preliminary data.</text>
</comment>
<dbReference type="InterPro" id="IPR000560">
    <property type="entry name" value="His_Pase_clade-2"/>
</dbReference>
<dbReference type="EMBL" id="CATQJL010000316">
    <property type="protein sequence ID" value="CAJ0605961.1"/>
    <property type="molecule type" value="Genomic_DNA"/>
</dbReference>
<evidence type="ECO:0000256" key="1">
    <source>
        <dbReference type="ARBA" id="ARBA00000032"/>
    </source>
</evidence>
<accession>A0AA36MBJ2</accession>
<gene>
    <name evidence="3" type="ORF">CYNAS_LOCUS17944</name>
</gene>